<protein>
    <submittedName>
        <fullName evidence="2">Uncharacterized protein</fullName>
    </submittedName>
</protein>
<gene>
    <name evidence="2" type="ORF">DSM25559_5173</name>
</gene>
<feature type="chain" id="PRO_5013294754" evidence="1">
    <location>
        <begin position="35"/>
        <end position="145"/>
    </location>
</feature>
<evidence type="ECO:0000313" key="3">
    <source>
        <dbReference type="Proteomes" id="UP000187891"/>
    </source>
</evidence>
<dbReference type="NCBIfam" id="NF033894">
    <property type="entry name" value="Eex_IncN"/>
    <property type="match status" value="1"/>
</dbReference>
<feature type="signal peptide" evidence="1">
    <location>
        <begin position="1"/>
        <end position="34"/>
    </location>
</feature>
<sequence length="145" mass="16013">MKKPCRVQARWAGPVSIAFAIAFLFGIAVGSAQAQAIQPDTTPRTVLWYAENPQERARVELTCLDDPGRLMGSADCTNAHQASVEIAVRAGRSRTGTTDPRDPVFWSDDPENRKAKLLMCSRNPELLYCDVARRSLIIEAGKARR</sequence>
<evidence type="ECO:0000313" key="2">
    <source>
        <dbReference type="EMBL" id="SCX35830.1"/>
    </source>
</evidence>
<dbReference type="Proteomes" id="UP000187891">
    <property type="component" value="Unassembled WGS sequence"/>
</dbReference>
<dbReference type="InterPro" id="IPR047937">
    <property type="entry name" value="Eex_IncN-like"/>
</dbReference>
<reference evidence="3" key="1">
    <citation type="submission" date="2016-10" db="EMBL/GenBank/DDBJ databases">
        <authorList>
            <person name="Wibberg D."/>
        </authorList>
    </citation>
    <scope>NUCLEOTIDE SEQUENCE [LARGE SCALE GENOMIC DNA]</scope>
</reference>
<dbReference type="EMBL" id="FMUE01000024">
    <property type="protein sequence ID" value="SCX35830.1"/>
    <property type="molecule type" value="Genomic_DNA"/>
</dbReference>
<dbReference type="RefSeq" id="WP_077123051.1">
    <property type="nucleotide sequence ID" value="NZ_FMUE01000024.1"/>
</dbReference>
<evidence type="ECO:0000256" key="1">
    <source>
        <dbReference type="SAM" id="SignalP"/>
    </source>
</evidence>
<proteinExistence type="predicted"/>
<accession>A0A1R3U2Z7</accession>
<name>A0A1R3U2Z7_9HYPH</name>
<organism evidence="2 3">
    <name type="scientific">Agrobacterium rosae</name>
    <dbReference type="NCBI Taxonomy" id="1972867"/>
    <lineage>
        <taxon>Bacteria</taxon>
        <taxon>Pseudomonadati</taxon>
        <taxon>Pseudomonadota</taxon>
        <taxon>Alphaproteobacteria</taxon>
        <taxon>Hyphomicrobiales</taxon>
        <taxon>Rhizobiaceae</taxon>
        <taxon>Rhizobium/Agrobacterium group</taxon>
        <taxon>Agrobacterium</taxon>
    </lineage>
</organism>
<keyword evidence="1" id="KW-0732">Signal</keyword>
<dbReference type="AlphaFoldDB" id="A0A1R3U2Z7"/>
<dbReference type="STRING" id="1907666.DSM25559_5173"/>